<reference evidence="6" key="1">
    <citation type="submission" date="2023-10" db="EMBL/GenBank/DDBJ databases">
        <authorList>
            <person name="Hackl T."/>
        </authorList>
    </citation>
    <scope>NUCLEOTIDE SEQUENCE</scope>
</reference>
<evidence type="ECO:0000256" key="4">
    <source>
        <dbReference type="ARBA" id="ARBA00023136"/>
    </source>
</evidence>
<comment type="caution">
    <text evidence="6">The sequence shown here is derived from an EMBL/GenBank/DDBJ whole genome shotgun (WGS) entry which is preliminary data.</text>
</comment>
<feature type="transmembrane region" description="Helical" evidence="5">
    <location>
        <begin position="12"/>
        <end position="29"/>
    </location>
</feature>
<dbReference type="SUPFAM" id="SSF161084">
    <property type="entry name" value="MAPEG domain-like"/>
    <property type="match status" value="1"/>
</dbReference>
<proteinExistence type="predicted"/>
<dbReference type="EMBL" id="CAUWAG010000018">
    <property type="protein sequence ID" value="CAJ2511197.1"/>
    <property type="molecule type" value="Genomic_DNA"/>
</dbReference>
<dbReference type="Proteomes" id="UP001295740">
    <property type="component" value="Unassembled WGS sequence"/>
</dbReference>
<evidence type="ECO:0000256" key="1">
    <source>
        <dbReference type="ARBA" id="ARBA00004370"/>
    </source>
</evidence>
<feature type="transmembrane region" description="Helical" evidence="5">
    <location>
        <begin position="132"/>
        <end position="150"/>
    </location>
</feature>
<dbReference type="GO" id="GO:0016020">
    <property type="term" value="C:membrane"/>
    <property type="evidence" value="ECO:0007669"/>
    <property type="project" value="UniProtKB-SubCell"/>
</dbReference>
<dbReference type="Gene3D" id="1.20.120.550">
    <property type="entry name" value="Membrane associated eicosanoid/glutathione metabolism-like domain"/>
    <property type="match status" value="1"/>
</dbReference>
<comment type="subcellular location">
    <subcellularLocation>
        <location evidence="1">Membrane</location>
    </subcellularLocation>
</comment>
<dbReference type="InterPro" id="IPR023352">
    <property type="entry name" value="MAPEG-like_dom_sf"/>
</dbReference>
<keyword evidence="2 5" id="KW-0812">Transmembrane</keyword>
<dbReference type="PANTHER" id="PTHR35371">
    <property type="entry name" value="INNER MEMBRANE PROTEIN"/>
    <property type="match status" value="1"/>
</dbReference>
<protein>
    <submittedName>
        <fullName evidence="6">Uu.00g068220.m01.CDS01</fullName>
    </submittedName>
</protein>
<dbReference type="AlphaFoldDB" id="A0AAI8VU90"/>
<keyword evidence="7" id="KW-1185">Reference proteome</keyword>
<accession>A0AAI8VU90</accession>
<evidence type="ECO:0000313" key="7">
    <source>
        <dbReference type="Proteomes" id="UP001295740"/>
    </source>
</evidence>
<evidence type="ECO:0000313" key="6">
    <source>
        <dbReference type="EMBL" id="CAJ2511197.1"/>
    </source>
</evidence>
<keyword evidence="4 5" id="KW-0472">Membrane</keyword>
<dbReference type="Pfam" id="PF01124">
    <property type="entry name" value="MAPEG"/>
    <property type="match status" value="1"/>
</dbReference>
<gene>
    <name evidence="6" type="ORF">KHLLAP_LOCUS11665</name>
</gene>
<dbReference type="InterPro" id="IPR001129">
    <property type="entry name" value="Membr-assoc_MAPEG"/>
</dbReference>
<organism evidence="6 7">
    <name type="scientific">Anthostomella pinea</name>
    <dbReference type="NCBI Taxonomy" id="933095"/>
    <lineage>
        <taxon>Eukaryota</taxon>
        <taxon>Fungi</taxon>
        <taxon>Dikarya</taxon>
        <taxon>Ascomycota</taxon>
        <taxon>Pezizomycotina</taxon>
        <taxon>Sordariomycetes</taxon>
        <taxon>Xylariomycetidae</taxon>
        <taxon>Xylariales</taxon>
        <taxon>Xylariaceae</taxon>
        <taxon>Anthostomella</taxon>
    </lineage>
</organism>
<evidence type="ECO:0000256" key="5">
    <source>
        <dbReference type="SAM" id="Phobius"/>
    </source>
</evidence>
<evidence type="ECO:0000256" key="2">
    <source>
        <dbReference type="ARBA" id="ARBA00022692"/>
    </source>
</evidence>
<keyword evidence="3 5" id="KW-1133">Transmembrane helix</keyword>
<sequence>MASLFSAEQNLSYFTVPVALILALLPRVYSGLSGPGSKIFDGTNPRKFSEQLEKSELDKQLVQRLQRAEAAGANAFEGLPLFAAAVVAGNSAGLPTATLNALSVGYIANRVVYTWYYIWISSNRRMASYRPLVWSVGVACIMTLFVKAGLQQ</sequence>
<dbReference type="PANTHER" id="PTHR35371:SF1">
    <property type="entry name" value="BLR7753 PROTEIN"/>
    <property type="match status" value="1"/>
</dbReference>
<evidence type="ECO:0000256" key="3">
    <source>
        <dbReference type="ARBA" id="ARBA00022989"/>
    </source>
</evidence>
<name>A0AAI8VU90_9PEZI</name>